<dbReference type="InterPro" id="IPR029060">
    <property type="entry name" value="PIN-like_dom_sf"/>
</dbReference>
<dbReference type="Pfam" id="PF01850">
    <property type="entry name" value="PIN"/>
    <property type="match status" value="1"/>
</dbReference>
<evidence type="ECO:0000259" key="1">
    <source>
        <dbReference type="Pfam" id="PF01850"/>
    </source>
</evidence>
<accession>A0A0G0QMY8</accession>
<feature type="domain" description="PIN" evidence="1">
    <location>
        <begin position="6"/>
        <end position="127"/>
    </location>
</feature>
<gene>
    <name evidence="2" type="ORF">UT77_C0006G0016</name>
</gene>
<sequence>MTNQIYICDADFLISQIMENDLNHVSALKITQKLISNEAKVLFPVSALVEAATAIQRRYSNPHLANDLLQQYKDPDLLVIGVSQEEFMDSTNYFDPKASRHNTPFDCLIVALARQHKADYILSFDTFYQNKGFKTPKDLLQA</sequence>
<dbReference type="EMBL" id="LBYB01000006">
    <property type="protein sequence ID" value="KKR41784.1"/>
    <property type="molecule type" value="Genomic_DNA"/>
</dbReference>
<evidence type="ECO:0000313" key="2">
    <source>
        <dbReference type="EMBL" id="KKR41784.1"/>
    </source>
</evidence>
<dbReference type="PANTHER" id="PTHR42188">
    <property type="entry name" value="23S RRNA-SPECIFIC ENDONUCLEASE VAPC20"/>
    <property type="match status" value="1"/>
</dbReference>
<dbReference type="AlphaFoldDB" id="A0A0G0QMY8"/>
<dbReference type="Gene3D" id="3.40.50.1010">
    <property type="entry name" value="5'-nuclease"/>
    <property type="match status" value="1"/>
</dbReference>
<organism evidence="2 3">
    <name type="scientific">Candidatus Daviesbacteria bacterium GW2011_GWC2_40_12</name>
    <dbReference type="NCBI Taxonomy" id="1618431"/>
    <lineage>
        <taxon>Bacteria</taxon>
        <taxon>Candidatus Daviesiibacteriota</taxon>
    </lineage>
</organism>
<dbReference type="PANTHER" id="PTHR42188:SF1">
    <property type="entry name" value="23S RRNA-SPECIFIC ENDONUCLEASE VAPC20"/>
    <property type="match status" value="1"/>
</dbReference>
<proteinExistence type="predicted"/>
<dbReference type="GO" id="GO:0004521">
    <property type="term" value="F:RNA endonuclease activity"/>
    <property type="evidence" value="ECO:0007669"/>
    <property type="project" value="InterPro"/>
</dbReference>
<dbReference type="SUPFAM" id="SSF88723">
    <property type="entry name" value="PIN domain-like"/>
    <property type="match status" value="1"/>
</dbReference>
<dbReference type="InterPro" id="IPR039018">
    <property type="entry name" value="VapC20-like"/>
</dbReference>
<reference evidence="2 3" key="1">
    <citation type="journal article" date="2015" name="Nature">
        <title>rRNA introns, odd ribosomes, and small enigmatic genomes across a large radiation of phyla.</title>
        <authorList>
            <person name="Brown C.T."/>
            <person name="Hug L.A."/>
            <person name="Thomas B.C."/>
            <person name="Sharon I."/>
            <person name="Castelle C.J."/>
            <person name="Singh A."/>
            <person name="Wilkins M.J."/>
            <person name="Williams K.H."/>
            <person name="Banfield J.F."/>
        </authorList>
    </citation>
    <scope>NUCLEOTIDE SEQUENCE [LARGE SCALE GENOMIC DNA]</scope>
</reference>
<protein>
    <recommendedName>
        <fullName evidence="1">PIN domain-containing protein</fullName>
    </recommendedName>
</protein>
<comment type="caution">
    <text evidence="2">The sequence shown here is derived from an EMBL/GenBank/DDBJ whole genome shotgun (WGS) entry which is preliminary data.</text>
</comment>
<dbReference type="Proteomes" id="UP000034881">
    <property type="component" value="Unassembled WGS sequence"/>
</dbReference>
<evidence type="ECO:0000313" key="3">
    <source>
        <dbReference type="Proteomes" id="UP000034881"/>
    </source>
</evidence>
<name>A0A0G0QMY8_9BACT</name>
<dbReference type="CDD" id="cd09854">
    <property type="entry name" value="PIN_VapC-like"/>
    <property type="match status" value="1"/>
</dbReference>
<dbReference type="InterPro" id="IPR002716">
    <property type="entry name" value="PIN_dom"/>
</dbReference>
<dbReference type="GO" id="GO:0016075">
    <property type="term" value="P:rRNA catabolic process"/>
    <property type="evidence" value="ECO:0007669"/>
    <property type="project" value="TreeGrafter"/>
</dbReference>